<reference evidence="1" key="2">
    <citation type="journal article" date="2015" name="Data Brief">
        <title>Shoot transcriptome of the giant reed, Arundo donax.</title>
        <authorList>
            <person name="Barrero R.A."/>
            <person name="Guerrero F.D."/>
            <person name="Moolhuijzen P."/>
            <person name="Goolsby J.A."/>
            <person name="Tidwell J."/>
            <person name="Bellgard S.E."/>
            <person name="Bellgard M.I."/>
        </authorList>
    </citation>
    <scope>NUCLEOTIDE SEQUENCE</scope>
    <source>
        <tissue evidence="1">Shoot tissue taken approximately 20 cm above the soil surface</tissue>
    </source>
</reference>
<keyword evidence="1" id="KW-0687">Ribonucleoprotein</keyword>
<dbReference type="GO" id="GO:0005840">
    <property type="term" value="C:ribosome"/>
    <property type="evidence" value="ECO:0007669"/>
    <property type="project" value="UniProtKB-KW"/>
</dbReference>
<keyword evidence="1" id="KW-0689">Ribosomal protein</keyword>
<protein>
    <submittedName>
        <fullName evidence="1">50S ribosomal protein L18</fullName>
    </submittedName>
</protein>
<dbReference type="EMBL" id="GBRH01200189">
    <property type="protein sequence ID" value="JAD97706.1"/>
    <property type="molecule type" value="Transcribed_RNA"/>
</dbReference>
<dbReference type="AlphaFoldDB" id="A0A0A9ECD7"/>
<proteinExistence type="predicted"/>
<reference evidence="1" key="1">
    <citation type="submission" date="2014-09" db="EMBL/GenBank/DDBJ databases">
        <authorList>
            <person name="Magalhaes I.L.F."/>
            <person name="Oliveira U."/>
            <person name="Santos F.R."/>
            <person name="Vidigal T.H.D.A."/>
            <person name="Brescovit A.D."/>
            <person name="Santos A.J."/>
        </authorList>
    </citation>
    <scope>NUCLEOTIDE SEQUENCE</scope>
    <source>
        <tissue evidence="1">Shoot tissue taken approximately 20 cm above the soil surface</tissue>
    </source>
</reference>
<accession>A0A0A9ECD7</accession>
<organism evidence="1">
    <name type="scientific">Arundo donax</name>
    <name type="common">Giant reed</name>
    <name type="synonym">Donax arundinaceus</name>
    <dbReference type="NCBI Taxonomy" id="35708"/>
    <lineage>
        <taxon>Eukaryota</taxon>
        <taxon>Viridiplantae</taxon>
        <taxon>Streptophyta</taxon>
        <taxon>Embryophyta</taxon>
        <taxon>Tracheophyta</taxon>
        <taxon>Spermatophyta</taxon>
        <taxon>Magnoliopsida</taxon>
        <taxon>Liliopsida</taxon>
        <taxon>Poales</taxon>
        <taxon>Poaceae</taxon>
        <taxon>PACMAD clade</taxon>
        <taxon>Arundinoideae</taxon>
        <taxon>Arundineae</taxon>
        <taxon>Arundo</taxon>
    </lineage>
</organism>
<name>A0A0A9ECD7_ARUDO</name>
<sequence length="31" mass="3767">MIQSNALWLQHQRCTNLSRRNWNTQLGQQLK</sequence>
<evidence type="ECO:0000313" key="1">
    <source>
        <dbReference type="EMBL" id="JAD97706.1"/>
    </source>
</evidence>